<name>A0A9D1G6D0_9FIRM</name>
<keyword evidence="3 6" id="KW-0378">Hydrolase</keyword>
<organism evidence="8 9">
    <name type="scientific">Candidatus Scatomorpha pullistercoris</name>
    <dbReference type="NCBI Taxonomy" id="2840929"/>
    <lineage>
        <taxon>Bacteria</taxon>
        <taxon>Bacillati</taxon>
        <taxon>Bacillota</taxon>
        <taxon>Clostridia</taxon>
        <taxon>Eubacteriales</taxon>
        <taxon>Candidatus Scatomorpha</taxon>
    </lineage>
</organism>
<dbReference type="Pfam" id="PF01432">
    <property type="entry name" value="Peptidase_M3"/>
    <property type="match status" value="1"/>
</dbReference>
<dbReference type="GO" id="GO:0004222">
    <property type="term" value="F:metalloendopeptidase activity"/>
    <property type="evidence" value="ECO:0007669"/>
    <property type="project" value="InterPro"/>
</dbReference>
<reference evidence="8" key="1">
    <citation type="submission" date="2020-10" db="EMBL/GenBank/DDBJ databases">
        <authorList>
            <person name="Gilroy R."/>
        </authorList>
    </citation>
    <scope>NUCLEOTIDE SEQUENCE</scope>
    <source>
        <strain evidence="8">ChiHecec3B27-6122</strain>
    </source>
</reference>
<evidence type="ECO:0000256" key="1">
    <source>
        <dbReference type="ARBA" id="ARBA00022670"/>
    </source>
</evidence>
<comment type="cofactor">
    <cofactor evidence="6">
        <name>Zn(2+)</name>
        <dbReference type="ChEBI" id="CHEBI:29105"/>
    </cofactor>
    <text evidence="6">Binds 1 zinc ion.</text>
</comment>
<dbReference type="EMBL" id="DVJS01000218">
    <property type="protein sequence ID" value="HIS98048.1"/>
    <property type="molecule type" value="Genomic_DNA"/>
</dbReference>
<gene>
    <name evidence="8" type="ORF">IAD42_08740</name>
</gene>
<dbReference type="GO" id="GO:0006508">
    <property type="term" value="P:proteolysis"/>
    <property type="evidence" value="ECO:0007669"/>
    <property type="project" value="UniProtKB-KW"/>
</dbReference>
<dbReference type="Gene3D" id="1.10.1370.30">
    <property type="match status" value="1"/>
</dbReference>
<protein>
    <recommendedName>
        <fullName evidence="7">Peptidase M3A/M3B catalytic domain-containing protein</fullName>
    </recommendedName>
</protein>
<evidence type="ECO:0000256" key="2">
    <source>
        <dbReference type="ARBA" id="ARBA00022723"/>
    </source>
</evidence>
<evidence type="ECO:0000256" key="5">
    <source>
        <dbReference type="ARBA" id="ARBA00023049"/>
    </source>
</evidence>
<evidence type="ECO:0000313" key="9">
    <source>
        <dbReference type="Proteomes" id="UP000886876"/>
    </source>
</evidence>
<evidence type="ECO:0000259" key="7">
    <source>
        <dbReference type="Pfam" id="PF01432"/>
    </source>
</evidence>
<evidence type="ECO:0000256" key="4">
    <source>
        <dbReference type="ARBA" id="ARBA00022833"/>
    </source>
</evidence>
<dbReference type="PROSITE" id="PS51257">
    <property type="entry name" value="PROKAR_LIPOPROTEIN"/>
    <property type="match status" value="1"/>
</dbReference>
<keyword evidence="4 6" id="KW-0862">Zinc</keyword>
<accession>A0A9D1G6D0</accession>
<dbReference type="SUPFAM" id="SSF55486">
    <property type="entry name" value="Metalloproteases ('zincins'), catalytic domain"/>
    <property type="match status" value="1"/>
</dbReference>
<proteinExistence type="inferred from homology"/>
<dbReference type="AlphaFoldDB" id="A0A9D1G6D0"/>
<comment type="similarity">
    <text evidence="6">Belongs to the peptidase M3 family.</text>
</comment>
<keyword evidence="5 6" id="KW-0482">Metalloprotease</keyword>
<dbReference type="InterPro" id="IPR001567">
    <property type="entry name" value="Pept_M3A_M3B_dom"/>
</dbReference>
<feature type="domain" description="Peptidase M3A/M3B catalytic" evidence="7">
    <location>
        <begin position="364"/>
        <end position="517"/>
    </location>
</feature>
<evidence type="ECO:0000313" key="8">
    <source>
        <dbReference type="EMBL" id="HIS98048.1"/>
    </source>
</evidence>
<keyword evidence="2 6" id="KW-0479">Metal-binding</keyword>
<evidence type="ECO:0000256" key="6">
    <source>
        <dbReference type="RuleBase" id="RU003435"/>
    </source>
</evidence>
<dbReference type="Proteomes" id="UP000886876">
    <property type="component" value="Unassembled WGS sequence"/>
</dbReference>
<keyword evidence="1 6" id="KW-0645">Protease</keyword>
<reference evidence="8" key="2">
    <citation type="journal article" date="2021" name="PeerJ">
        <title>Extensive microbial diversity within the chicken gut microbiome revealed by metagenomics and culture.</title>
        <authorList>
            <person name="Gilroy R."/>
            <person name="Ravi A."/>
            <person name="Getino M."/>
            <person name="Pursley I."/>
            <person name="Horton D.L."/>
            <person name="Alikhan N.F."/>
            <person name="Baker D."/>
            <person name="Gharbi K."/>
            <person name="Hall N."/>
            <person name="Watson M."/>
            <person name="Adriaenssens E.M."/>
            <person name="Foster-Nyarko E."/>
            <person name="Jarju S."/>
            <person name="Secka A."/>
            <person name="Antonio M."/>
            <person name="Oren A."/>
            <person name="Chaudhuri R.R."/>
            <person name="La Ragione R."/>
            <person name="Hildebrand F."/>
            <person name="Pallen M.J."/>
        </authorList>
    </citation>
    <scope>NUCLEOTIDE SEQUENCE</scope>
    <source>
        <strain evidence="8">ChiHecec3B27-6122</strain>
    </source>
</reference>
<sequence length="573" mass="64679">MEVKLRRLLGLLLAAAVLCLTLAGCGMRSDTLDELLYGEDTYEPEPTGEYIRPLAEGWWFDYSSRADVEYSDMKDIVAGPYDGSYAELFRSYRDGGEYEDFETAYFLAQDEVYRLYTYYTILDIEYTAEPTDEAAAAVDEAYARWYDAADELDAALAYVSGGAGAALIDEGFGEGSAERFAAYVSEGDASGDPGGYGRESELIHSYNVAMTQPEPDVEQAAEIFVELVELRNERAAAYGYSSCAEMEYYETFYRSYSPQDVADSVWTQVKEHFVPLVEEYGEAASAELLELYMAEDIDCSEESVMAALEYVAPRLSQDAAEALDYMRTYGLYDISLSGTKLNTGFTTTLYYFNEPYLFNAPMGDVDDYTDTFHEFGHFLNSYAVASDLLYGMPDTDLCELQSQGMEMLFTYWYEDVFGEKYAEPMLLTTVYDMLCSVVDGAMYDEFQQRVYAEPELSAARACEIYQETAMEYGRYAGDEGRYDWVYVSHNFDYPFYYISYCLSAIPALELYGRLQEDAVAAAELYMETVSLDPEVYYFEDALAECGYLDPFVMDSGAQIAEMLSEALSGLNKR</sequence>
<dbReference type="GO" id="GO:0046872">
    <property type="term" value="F:metal ion binding"/>
    <property type="evidence" value="ECO:0007669"/>
    <property type="project" value="UniProtKB-UniRule"/>
</dbReference>
<evidence type="ECO:0000256" key="3">
    <source>
        <dbReference type="ARBA" id="ARBA00022801"/>
    </source>
</evidence>
<comment type="caution">
    <text evidence="8">The sequence shown here is derived from an EMBL/GenBank/DDBJ whole genome shotgun (WGS) entry which is preliminary data.</text>
</comment>